<proteinExistence type="predicted"/>
<dbReference type="EMBL" id="FUIG01000013">
    <property type="protein sequence ID" value="SJM28994.1"/>
    <property type="molecule type" value="Genomic_DNA"/>
</dbReference>
<protein>
    <submittedName>
        <fullName evidence="1">Uncharacterized protein</fullName>
    </submittedName>
</protein>
<evidence type="ECO:0000313" key="1">
    <source>
        <dbReference type="EMBL" id="SJM28994.1"/>
    </source>
</evidence>
<keyword evidence="2" id="KW-1185">Reference proteome</keyword>
<dbReference type="AlphaFoldDB" id="A0A2P9ACY6"/>
<dbReference type="Proteomes" id="UP000245698">
    <property type="component" value="Unassembled WGS sequence"/>
</dbReference>
<organism evidence="1 2">
    <name type="scientific">Mesorhizobium delmotii</name>
    <dbReference type="NCBI Taxonomy" id="1631247"/>
    <lineage>
        <taxon>Bacteria</taxon>
        <taxon>Pseudomonadati</taxon>
        <taxon>Pseudomonadota</taxon>
        <taxon>Alphaproteobacteria</taxon>
        <taxon>Hyphomicrobiales</taxon>
        <taxon>Phyllobacteriaceae</taxon>
        <taxon>Mesorhizobium</taxon>
    </lineage>
</organism>
<gene>
    <name evidence="1" type="ORF">BQ8482_110924</name>
</gene>
<reference evidence="2" key="1">
    <citation type="submission" date="2016-12" db="EMBL/GenBank/DDBJ databases">
        <authorList>
            <person name="Brunel B."/>
        </authorList>
    </citation>
    <scope>NUCLEOTIDE SEQUENCE [LARGE SCALE GENOMIC DNA]</scope>
</reference>
<sequence length="132" mass="14276">MGRKRDRLFQAPAPVLLAGDDPSVRFQTNLASQIRASSFPQPYPGAAAVLRDKLDTGRFERSAHLIDTADASILTSFKAIYGIPSNAGCFGEIERAPIEGCAPHTALNWLHVVFLSPKSIDSNLVMALPIMV</sequence>
<evidence type="ECO:0000313" key="2">
    <source>
        <dbReference type="Proteomes" id="UP000245698"/>
    </source>
</evidence>
<name>A0A2P9ACY6_9HYPH</name>
<accession>A0A2P9ACY6</accession>